<dbReference type="EMBL" id="METD01000001">
    <property type="protein sequence ID" value="OGB73427.1"/>
    <property type="molecule type" value="Genomic_DNA"/>
</dbReference>
<dbReference type="AlphaFoldDB" id="A0A1F4NQ60"/>
<comment type="caution">
    <text evidence="2">The sequence shown here is derived from an EMBL/GenBank/DDBJ whole genome shotgun (WGS) entry which is preliminary data.</text>
</comment>
<feature type="transmembrane region" description="Helical" evidence="1">
    <location>
        <begin position="6"/>
        <end position="25"/>
    </location>
</feature>
<gene>
    <name evidence="2" type="ORF">A3K51_00955</name>
</gene>
<keyword evidence="1" id="KW-0812">Transmembrane</keyword>
<reference evidence="2 3" key="1">
    <citation type="journal article" date="2016" name="Nat. Commun.">
        <title>Thousands of microbial genomes shed light on interconnected biogeochemical processes in an aquifer system.</title>
        <authorList>
            <person name="Anantharaman K."/>
            <person name="Brown C.T."/>
            <person name="Hug L.A."/>
            <person name="Sharon I."/>
            <person name="Castelle C.J."/>
            <person name="Probst A.J."/>
            <person name="Thomas B.C."/>
            <person name="Singh A."/>
            <person name="Wilkins M.J."/>
            <person name="Karaoz U."/>
            <person name="Brodie E.L."/>
            <person name="Williams K.H."/>
            <person name="Hubbard S.S."/>
            <person name="Banfield J.F."/>
        </authorList>
    </citation>
    <scope>NUCLEOTIDE SEQUENCE [LARGE SCALE GENOMIC DNA]</scope>
</reference>
<keyword evidence="1" id="KW-1133">Transmembrane helix</keyword>
<evidence type="ECO:0000313" key="3">
    <source>
        <dbReference type="Proteomes" id="UP000178085"/>
    </source>
</evidence>
<organism evidence="2 3">
    <name type="scientific">candidate division Kazan bacterium RIFCSPLOWO2_01_FULL_45_19</name>
    <dbReference type="NCBI Taxonomy" id="1798538"/>
    <lineage>
        <taxon>Bacteria</taxon>
        <taxon>Bacteria division Kazan-3B-28</taxon>
    </lineage>
</organism>
<evidence type="ECO:0000313" key="2">
    <source>
        <dbReference type="EMBL" id="OGB73427.1"/>
    </source>
</evidence>
<dbReference type="Proteomes" id="UP000178085">
    <property type="component" value="Unassembled WGS sequence"/>
</dbReference>
<evidence type="ECO:0000256" key="1">
    <source>
        <dbReference type="SAM" id="Phobius"/>
    </source>
</evidence>
<keyword evidence="1" id="KW-0472">Membrane</keyword>
<accession>A0A1F4NQ60</accession>
<proteinExistence type="predicted"/>
<sequence length="75" mass="8241">MSQTLFIFVSNSEFVIWILVIGYYGKAVSWWASPHCYAQSVAGGPARIVTRKALLVGATLLRSISSQLGHYPLVI</sequence>
<protein>
    <submittedName>
        <fullName evidence="2">Uncharacterized protein</fullName>
    </submittedName>
</protein>
<name>A0A1F4NQ60_UNCK3</name>